<dbReference type="InterPro" id="IPR029787">
    <property type="entry name" value="Nucleotide_cyclase"/>
</dbReference>
<feature type="domain" description="GGDEF" evidence="4">
    <location>
        <begin position="149"/>
        <end position="278"/>
    </location>
</feature>
<dbReference type="InterPro" id="IPR050706">
    <property type="entry name" value="Cyclic-di-GMP_PDE-like"/>
</dbReference>
<dbReference type="PROSITE" id="PS50885">
    <property type="entry name" value="HAMP"/>
    <property type="match status" value="1"/>
</dbReference>
<sequence length="545" mass="57782">MTILYAGLFSVALGVTAIAVVSAVRDSARAIDENGAGAATAVYQTVFVSLGLICILGLTGVVIGAWFLSRSLARPISDLDEAVHRLQQGEHIEVPVTSNDEIGRLAASFNVMIRDLRDREARLTHMALHDMESGLPNRLALERMAAQQSDAWVILFGLDRFEVVRNAIGYDSMARLVTALGQRISALAEGAPVARVGAGALGVVITAETGSDALIIARRLCEAAHAPVKVNGAPVDIAVTAGVAGRAASSDTASPVDRAAIAIEQARRTRRSAALFNPSEYGDPGGNLSLISELMAALRNGEFSLAYQPKYDFRAEGITGVEALARWTHPRRGVVPPDLFVGMAEETGHIRPLTEWVIRRAIVDQRALAAAGHDILMSVNISGRLLTDETFAEEVLAAITESGARLCFEITETAVMDNSERALAMIGRFKDAGVCVSLDDYGSGLSSLAYLKRIPADELKIDKAFVMGMDKSSRDALLVKSTIDLAHGLGLRITAEGVESPTTLALLRGMGCDMAQGFLIGRPKPLHALIERLNGPAGLSTTAAA</sequence>
<accession>A0ABP3RJ67</accession>
<keyword evidence="1" id="KW-1133">Transmembrane helix</keyword>
<dbReference type="InterPro" id="IPR043128">
    <property type="entry name" value="Rev_trsase/Diguanyl_cyclase"/>
</dbReference>
<feature type="transmembrane region" description="Helical" evidence="1">
    <location>
        <begin position="47"/>
        <end position="68"/>
    </location>
</feature>
<dbReference type="SUPFAM" id="SSF141868">
    <property type="entry name" value="EAL domain-like"/>
    <property type="match status" value="1"/>
</dbReference>
<evidence type="ECO:0000259" key="3">
    <source>
        <dbReference type="PROSITE" id="PS50885"/>
    </source>
</evidence>
<dbReference type="SMART" id="SM00052">
    <property type="entry name" value="EAL"/>
    <property type="match status" value="1"/>
</dbReference>
<evidence type="ECO:0000313" key="5">
    <source>
        <dbReference type="EMBL" id="GAA0611602.1"/>
    </source>
</evidence>
<evidence type="ECO:0000256" key="1">
    <source>
        <dbReference type="SAM" id="Phobius"/>
    </source>
</evidence>
<feature type="domain" description="HAMP" evidence="3">
    <location>
        <begin position="70"/>
        <end position="121"/>
    </location>
</feature>
<keyword evidence="6" id="KW-1185">Reference proteome</keyword>
<keyword evidence="1" id="KW-0812">Transmembrane</keyword>
<feature type="domain" description="EAL" evidence="2">
    <location>
        <begin position="287"/>
        <end position="537"/>
    </location>
</feature>
<dbReference type="SMART" id="SM00304">
    <property type="entry name" value="HAMP"/>
    <property type="match status" value="1"/>
</dbReference>
<reference evidence="6" key="1">
    <citation type="journal article" date="2019" name="Int. J. Syst. Evol. Microbiol.">
        <title>The Global Catalogue of Microorganisms (GCM) 10K type strain sequencing project: providing services to taxonomists for standard genome sequencing and annotation.</title>
        <authorList>
            <consortium name="The Broad Institute Genomics Platform"/>
            <consortium name="The Broad Institute Genome Sequencing Center for Infectious Disease"/>
            <person name="Wu L."/>
            <person name="Ma J."/>
        </authorList>
    </citation>
    <scope>NUCLEOTIDE SEQUENCE [LARGE SCALE GENOMIC DNA]</scope>
    <source>
        <strain evidence="6">JCM 12928</strain>
    </source>
</reference>
<proteinExistence type="predicted"/>
<dbReference type="RefSeq" id="WP_343789321.1">
    <property type="nucleotide sequence ID" value="NZ_BAAAGA010000001.1"/>
</dbReference>
<dbReference type="CDD" id="cd01948">
    <property type="entry name" value="EAL"/>
    <property type="match status" value="1"/>
</dbReference>
<evidence type="ECO:0000259" key="2">
    <source>
        <dbReference type="PROSITE" id="PS50883"/>
    </source>
</evidence>
<dbReference type="InterPro" id="IPR003660">
    <property type="entry name" value="HAMP_dom"/>
</dbReference>
<dbReference type="CDD" id="cd06225">
    <property type="entry name" value="HAMP"/>
    <property type="match status" value="1"/>
</dbReference>
<dbReference type="EMBL" id="BAAAGA010000001">
    <property type="protein sequence ID" value="GAA0611602.1"/>
    <property type="molecule type" value="Genomic_DNA"/>
</dbReference>
<comment type="caution">
    <text evidence="5">The sequence shown here is derived from an EMBL/GenBank/DDBJ whole genome shotgun (WGS) entry which is preliminary data.</text>
</comment>
<dbReference type="SMART" id="SM00267">
    <property type="entry name" value="GGDEF"/>
    <property type="match status" value="1"/>
</dbReference>
<dbReference type="PROSITE" id="PS50887">
    <property type="entry name" value="GGDEF"/>
    <property type="match status" value="1"/>
</dbReference>
<dbReference type="SUPFAM" id="SSF158472">
    <property type="entry name" value="HAMP domain-like"/>
    <property type="match status" value="1"/>
</dbReference>
<dbReference type="PANTHER" id="PTHR33121:SF79">
    <property type="entry name" value="CYCLIC DI-GMP PHOSPHODIESTERASE PDED-RELATED"/>
    <property type="match status" value="1"/>
</dbReference>
<dbReference type="Gene3D" id="3.20.20.450">
    <property type="entry name" value="EAL domain"/>
    <property type="match status" value="1"/>
</dbReference>
<dbReference type="InterPro" id="IPR000160">
    <property type="entry name" value="GGDEF_dom"/>
</dbReference>
<dbReference type="InterPro" id="IPR001633">
    <property type="entry name" value="EAL_dom"/>
</dbReference>
<dbReference type="Proteomes" id="UP001501352">
    <property type="component" value="Unassembled WGS sequence"/>
</dbReference>
<evidence type="ECO:0000313" key="6">
    <source>
        <dbReference type="Proteomes" id="UP001501352"/>
    </source>
</evidence>
<dbReference type="InterPro" id="IPR035919">
    <property type="entry name" value="EAL_sf"/>
</dbReference>
<dbReference type="PROSITE" id="PS50883">
    <property type="entry name" value="EAL"/>
    <property type="match status" value="1"/>
</dbReference>
<evidence type="ECO:0008006" key="7">
    <source>
        <dbReference type="Google" id="ProtNLM"/>
    </source>
</evidence>
<dbReference type="Pfam" id="PF00563">
    <property type="entry name" value="EAL"/>
    <property type="match status" value="1"/>
</dbReference>
<evidence type="ECO:0000259" key="4">
    <source>
        <dbReference type="PROSITE" id="PS50887"/>
    </source>
</evidence>
<protein>
    <recommendedName>
        <fullName evidence="7">EAL domain-containing protein</fullName>
    </recommendedName>
</protein>
<dbReference type="Gene3D" id="6.10.340.10">
    <property type="match status" value="1"/>
</dbReference>
<dbReference type="SUPFAM" id="SSF55073">
    <property type="entry name" value="Nucleotide cyclase"/>
    <property type="match status" value="1"/>
</dbReference>
<dbReference type="Pfam" id="PF00990">
    <property type="entry name" value="GGDEF"/>
    <property type="match status" value="1"/>
</dbReference>
<dbReference type="Gene3D" id="3.30.70.270">
    <property type="match status" value="1"/>
</dbReference>
<dbReference type="PANTHER" id="PTHR33121">
    <property type="entry name" value="CYCLIC DI-GMP PHOSPHODIESTERASE PDEF"/>
    <property type="match status" value="1"/>
</dbReference>
<gene>
    <name evidence="5" type="ORF">GCM10009422_03120</name>
</gene>
<name>A0ABP3RJ67_9CAUL</name>
<organism evidence="5 6">
    <name type="scientific">Brevundimonas kwangchunensis</name>
    <dbReference type="NCBI Taxonomy" id="322163"/>
    <lineage>
        <taxon>Bacteria</taxon>
        <taxon>Pseudomonadati</taxon>
        <taxon>Pseudomonadota</taxon>
        <taxon>Alphaproteobacteria</taxon>
        <taxon>Caulobacterales</taxon>
        <taxon>Caulobacteraceae</taxon>
        <taxon>Brevundimonas</taxon>
    </lineage>
</organism>
<keyword evidence="1" id="KW-0472">Membrane</keyword>
<dbReference type="Pfam" id="PF00672">
    <property type="entry name" value="HAMP"/>
    <property type="match status" value="1"/>
</dbReference>